<reference evidence="3" key="1">
    <citation type="submission" date="2021-06" db="EMBL/GenBank/DDBJ databases">
        <authorList>
            <person name="Kallberg Y."/>
            <person name="Tangrot J."/>
            <person name="Rosling A."/>
        </authorList>
    </citation>
    <scope>NUCLEOTIDE SEQUENCE</scope>
    <source>
        <strain evidence="3">AZ414A</strain>
    </source>
</reference>
<dbReference type="GO" id="GO:0000462">
    <property type="term" value="P:maturation of SSU-rRNA from tricistronic rRNA transcript (SSU-rRNA, 5.8S rRNA, LSU-rRNA)"/>
    <property type="evidence" value="ECO:0007669"/>
    <property type="project" value="TreeGrafter"/>
</dbReference>
<sequence>MSQSVKEDVNKGHHVKTQTGLWDKFLDTRIRLQKAVSIANRIPQPSVYTKYLEPDLKMDIQETKNELKELMDSLIELRKDLCNENEDIKINKNVANNHMQEIHDLFLPYRTQTIEKWSNKVQITSGIPLNKKFKTINQGVNTQIEQLLNDRERLIKRTQLKRNSDKIFGKEIFDDSDFYQQLLREFIESRMIDTDDYAISGISG</sequence>
<dbReference type="AlphaFoldDB" id="A0A9N8V4N1"/>
<keyword evidence="4" id="KW-1185">Reference proteome</keyword>
<dbReference type="InterPro" id="IPR025160">
    <property type="entry name" value="AATF"/>
</dbReference>
<gene>
    <name evidence="3" type="ORF">DEBURN_LOCUS1335</name>
</gene>
<feature type="coiled-coil region" evidence="1">
    <location>
        <begin position="57"/>
        <end position="84"/>
    </location>
</feature>
<dbReference type="InterPro" id="IPR039223">
    <property type="entry name" value="AATF/Bfr2"/>
</dbReference>
<name>A0A9N8V4N1_9GLOM</name>
<dbReference type="PANTHER" id="PTHR15565">
    <property type="entry name" value="AATF PROTEIN APOPTOSIS ANTAGONIZING TRANSCRIPTION FACTOR"/>
    <property type="match status" value="1"/>
</dbReference>
<keyword evidence="1" id="KW-0175">Coiled coil</keyword>
<proteinExistence type="predicted"/>
<evidence type="ECO:0000256" key="1">
    <source>
        <dbReference type="SAM" id="Coils"/>
    </source>
</evidence>
<dbReference type="PANTHER" id="PTHR15565:SF0">
    <property type="entry name" value="PROTEIN AATF"/>
    <property type="match status" value="1"/>
</dbReference>
<dbReference type="EMBL" id="CAJVPK010000058">
    <property type="protein sequence ID" value="CAG8439675.1"/>
    <property type="molecule type" value="Genomic_DNA"/>
</dbReference>
<evidence type="ECO:0000313" key="3">
    <source>
        <dbReference type="EMBL" id="CAG8439675.1"/>
    </source>
</evidence>
<comment type="caution">
    <text evidence="3">The sequence shown here is derived from an EMBL/GenBank/DDBJ whole genome shotgun (WGS) entry which is preliminary data.</text>
</comment>
<evidence type="ECO:0000313" key="4">
    <source>
        <dbReference type="Proteomes" id="UP000789706"/>
    </source>
</evidence>
<dbReference type="OrthoDB" id="5783963at2759"/>
<evidence type="ECO:0000259" key="2">
    <source>
        <dbReference type="Pfam" id="PF13339"/>
    </source>
</evidence>
<organism evidence="3 4">
    <name type="scientific">Diversispora eburnea</name>
    <dbReference type="NCBI Taxonomy" id="1213867"/>
    <lineage>
        <taxon>Eukaryota</taxon>
        <taxon>Fungi</taxon>
        <taxon>Fungi incertae sedis</taxon>
        <taxon>Mucoromycota</taxon>
        <taxon>Glomeromycotina</taxon>
        <taxon>Glomeromycetes</taxon>
        <taxon>Diversisporales</taxon>
        <taxon>Diversisporaceae</taxon>
        <taxon>Diversispora</taxon>
    </lineage>
</organism>
<dbReference type="GO" id="GO:0005730">
    <property type="term" value="C:nucleolus"/>
    <property type="evidence" value="ECO:0007669"/>
    <property type="project" value="TreeGrafter"/>
</dbReference>
<protein>
    <submittedName>
        <fullName evidence="3">6486_t:CDS:1</fullName>
    </submittedName>
</protein>
<accession>A0A9N8V4N1</accession>
<dbReference type="Proteomes" id="UP000789706">
    <property type="component" value="Unassembled WGS sequence"/>
</dbReference>
<feature type="domain" description="AATF leucine zipper-containing" evidence="2">
    <location>
        <begin position="8"/>
        <end position="120"/>
    </location>
</feature>
<dbReference type="Pfam" id="PF13339">
    <property type="entry name" value="AATF-Che1"/>
    <property type="match status" value="1"/>
</dbReference>